<gene>
    <name evidence="3" type="ORF">Tco_0910615</name>
</gene>
<dbReference type="Gene3D" id="2.40.70.10">
    <property type="entry name" value="Acid Proteases"/>
    <property type="match status" value="1"/>
</dbReference>
<dbReference type="InterPro" id="IPR021109">
    <property type="entry name" value="Peptidase_aspartic_dom_sf"/>
</dbReference>
<dbReference type="Proteomes" id="UP001151760">
    <property type="component" value="Unassembled WGS sequence"/>
</dbReference>
<keyword evidence="3" id="KW-0695">RNA-directed DNA polymerase</keyword>
<feature type="compositionally biased region" description="Basic and acidic residues" evidence="1">
    <location>
        <begin position="361"/>
        <end position="375"/>
    </location>
</feature>
<evidence type="ECO:0000313" key="4">
    <source>
        <dbReference type="Proteomes" id="UP001151760"/>
    </source>
</evidence>
<name>A0ABQ5CUJ5_9ASTR</name>
<accession>A0ABQ5CUJ5</accession>
<keyword evidence="3" id="KW-0548">Nucleotidyltransferase</keyword>
<evidence type="ECO:0000256" key="1">
    <source>
        <dbReference type="SAM" id="MobiDB-lite"/>
    </source>
</evidence>
<reference evidence="3" key="2">
    <citation type="submission" date="2022-01" db="EMBL/GenBank/DDBJ databases">
        <authorList>
            <person name="Yamashiro T."/>
            <person name="Shiraishi A."/>
            <person name="Satake H."/>
            <person name="Nakayama K."/>
        </authorList>
    </citation>
    <scope>NUCLEOTIDE SEQUENCE</scope>
</reference>
<proteinExistence type="predicted"/>
<evidence type="ECO:0000313" key="3">
    <source>
        <dbReference type="EMBL" id="GJT30340.1"/>
    </source>
</evidence>
<dbReference type="CDD" id="cd00303">
    <property type="entry name" value="retropepsin_like"/>
    <property type="match status" value="1"/>
</dbReference>
<sequence>MAVRTMEELLRAPTEGYGEAIDVPNDVIKFMMFPYSLEGAARVWYEKEPPNSILTWEDLVTKFVNQFFPLSKTTHLKNEISRFTQKFEETFSEAWERFKEMLRACPHHGFTELTQIDTFYNGLNDNDKDSLNAAAGGNLLSKTTREALNIIENKSKVRYSRNKSNVSRMNTTSRESVSKTDERIDKLADQISTLVEIVSKKVVTPATVKAVEESCVTCGSAHAWYNCPNTDNNQSSICAATCTYNQVNPPNRVSNHMAPPGFAPVQNNGQNSQINSLKGEFKNEIQNTMKAQQTVLMNQQNAFQNNLQNMLSGFFQNQASTLGTLPSNTILNPKGKMKAITTRSGVVYEGPSIPTNPSPKKVVERESKETTDKEQTNFQGSTAHIPHSVNPILIPEPNVPKTLPKPNIPYPLRLNHQKLHEKASNLMEKIFQIFQDLRFDISFADALLLMPRFSPTIKSLLMNKEKLLELAKIPLNENCSKKLSLPELTPTRITLELADRSITRPKGLAEDVFVKVGSFHFPTDFVVVDFKSDPRVPLILGRSFLRTGRALIDVYEGELILRNGDERLIFHVDKHPQKYVNESIKMINFINVSREDSFGEVIRLKKSNHFSSGSTTPLSDSRPSLTSFETSDSLLEEFADELAFLDPFPLGNEDDDFKADLREIELLLNRDLSTNFSPTITIDPNPERFTDEPALVYLPPSGDDESFLKEDVQEENFQVYSNPLFEFDDNYNSSDINPLFNEILEDVESKDSNVSNFDEPVLLNTPLFDEDECFDPGGEIDKIDAFMDAYNDSEGDVLEILHNTTHNLFPEVFFDHEPQGLKDEPDNDDLMTEDKVFDPGVIEKFFSPSYVRLSSKDRHYLFFTIVFSFGSEDTIFDLGIFVFHFSSFELVAFESQMEVCSSTYFSPMNN</sequence>
<organism evidence="3 4">
    <name type="scientific">Tanacetum coccineum</name>
    <dbReference type="NCBI Taxonomy" id="301880"/>
    <lineage>
        <taxon>Eukaryota</taxon>
        <taxon>Viridiplantae</taxon>
        <taxon>Streptophyta</taxon>
        <taxon>Embryophyta</taxon>
        <taxon>Tracheophyta</taxon>
        <taxon>Spermatophyta</taxon>
        <taxon>Magnoliopsida</taxon>
        <taxon>eudicotyledons</taxon>
        <taxon>Gunneridae</taxon>
        <taxon>Pentapetalae</taxon>
        <taxon>asterids</taxon>
        <taxon>campanulids</taxon>
        <taxon>Asterales</taxon>
        <taxon>Asteraceae</taxon>
        <taxon>Asteroideae</taxon>
        <taxon>Anthemideae</taxon>
        <taxon>Anthemidinae</taxon>
        <taxon>Tanacetum</taxon>
    </lineage>
</organism>
<protein>
    <submittedName>
        <fullName evidence="3">Reverse transcriptase domain-containing protein</fullName>
    </submittedName>
</protein>
<dbReference type="EMBL" id="BQNB010014617">
    <property type="protein sequence ID" value="GJT30340.1"/>
    <property type="molecule type" value="Genomic_DNA"/>
</dbReference>
<feature type="region of interest" description="Disordered" evidence="1">
    <location>
        <begin position="349"/>
        <end position="376"/>
    </location>
</feature>
<dbReference type="PANTHER" id="PTHR33223">
    <property type="entry name" value="CCHC-TYPE DOMAIN-CONTAINING PROTEIN"/>
    <property type="match status" value="1"/>
</dbReference>
<comment type="caution">
    <text evidence="3">The sequence shown here is derived from an EMBL/GenBank/DDBJ whole genome shotgun (WGS) entry which is preliminary data.</text>
</comment>
<keyword evidence="3" id="KW-0808">Transferase</keyword>
<dbReference type="Pfam" id="PF03732">
    <property type="entry name" value="Retrotrans_gag"/>
    <property type="match status" value="1"/>
</dbReference>
<dbReference type="InterPro" id="IPR005162">
    <property type="entry name" value="Retrotrans_gag_dom"/>
</dbReference>
<evidence type="ECO:0000259" key="2">
    <source>
        <dbReference type="Pfam" id="PF03732"/>
    </source>
</evidence>
<reference evidence="3" key="1">
    <citation type="journal article" date="2022" name="Int. J. Mol. Sci.">
        <title>Draft Genome of Tanacetum Coccineum: Genomic Comparison of Closely Related Tanacetum-Family Plants.</title>
        <authorList>
            <person name="Yamashiro T."/>
            <person name="Shiraishi A."/>
            <person name="Nakayama K."/>
            <person name="Satake H."/>
        </authorList>
    </citation>
    <scope>NUCLEOTIDE SEQUENCE</scope>
</reference>
<dbReference type="PANTHER" id="PTHR33223:SF11">
    <property type="entry name" value="ELEMENT PROTEIN, PUTATIVE-RELATED"/>
    <property type="match status" value="1"/>
</dbReference>
<dbReference type="GO" id="GO:0003964">
    <property type="term" value="F:RNA-directed DNA polymerase activity"/>
    <property type="evidence" value="ECO:0007669"/>
    <property type="project" value="UniProtKB-KW"/>
</dbReference>
<keyword evidence="4" id="KW-1185">Reference proteome</keyword>
<feature type="domain" description="Retrotransposon gag" evidence="2">
    <location>
        <begin position="32"/>
        <end position="125"/>
    </location>
</feature>